<keyword evidence="2" id="KW-1185">Reference proteome</keyword>
<dbReference type="EMBL" id="REGN01000604">
    <property type="protein sequence ID" value="RNA40710.1"/>
    <property type="molecule type" value="Genomic_DNA"/>
</dbReference>
<comment type="caution">
    <text evidence="1">The sequence shown here is derived from an EMBL/GenBank/DDBJ whole genome shotgun (WGS) entry which is preliminary data.</text>
</comment>
<reference evidence="1 2" key="1">
    <citation type="journal article" date="2018" name="Sci. Rep.">
        <title>Genomic signatures of local adaptation to the degree of environmental predictability in rotifers.</title>
        <authorList>
            <person name="Franch-Gras L."/>
            <person name="Hahn C."/>
            <person name="Garcia-Roger E.M."/>
            <person name="Carmona M.J."/>
            <person name="Serra M."/>
            <person name="Gomez A."/>
        </authorList>
    </citation>
    <scope>NUCLEOTIDE SEQUENCE [LARGE SCALE GENOMIC DNA]</scope>
    <source>
        <strain evidence="1">HYR1</strain>
    </source>
</reference>
<accession>A0A3M7SYR6</accession>
<protein>
    <submittedName>
        <fullName evidence="1">Uncharacterized protein</fullName>
    </submittedName>
</protein>
<organism evidence="1 2">
    <name type="scientific">Brachionus plicatilis</name>
    <name type="common">Marine rotifer</name>
    <name type="synonym">Brachionus muelleri</name>
    <dbReference type="NCBI Taxonomy" id="10195"/>
    <lineage>
        <taxon>Eukaryota</taxon>
        <taxon>Metazoa</taxon>
        <taxon>Spiralia</taxon>
        <taxon>Gnathifera</taxon>
        <taxon>Rotifera</taxon>
        <taxon>Eurotatoria</taxon>
        <taxon>Monogononta</taxon>
        <taxon>Pseudotrocha</taxon>
        <taxon>Ploima</taxon>
        <taxon>Brachionidae</taxon>
        <taxon>Brachionus</taxon>
    </lineage>
</organism>
<dbReference type="AlphaFoldDB" id="A0A3M7SYR6"/>
<dbReference type="Proteomes" id="UP000276133">
    <property type="component" value="Unassembled WGS sequence"/>
</dbReference>
<evidence type="ECO:0000313" key="2">
    <source>
        <dbReference type="Proteomes" id="UP000276133"/>
    </source>
</evidence>
<evidence type="ECO:0000313" key="1">
    <source>
        <dbReference type="EMBL" id="RNA40710.1"/>
    </source>
</evidence>
<name>A0A3M7SYR6_BRAPC</name>
<gene>
    <name evidence="1" type="ORF">BpHYR1_037129</name>
</gene>
<proteinExistence type="predicted"/>
<sequence length="110" mass="13522">MCNFQKKILKLNCKIVQYVKKKNHPEKLVKYIERRMKNWTFNYIETLNFKDIKKVQQSMLNFLVEEFLFNLYSNFKIPKSKNVSQIISVKIKFYSKFQQQIFSHKFELNL</sequence>